<dbReference type="PANTHER" id="PTHR43791">
    <property type="entry name" value="PERMEASE-RELATED"/>
    <property type="match status" value="1"/>
</dbReference>
<dbReference type="EMBL" id="JAAAID010001389">
    <property type="protein sequence ID" value="KAG0010208.1"/>
    <property type="molecule type" value="Genomic_DNA"/>
</dbReference>
<evidence type="ECO:0000259" key="8">
    <source>
        <dbReference type="PROSITE" id="PS50850"/>
    </source>
</evidence>
<feature type="transmembrane region" description="Helical" evidence="7">
    <location>
        <begin position="123"/>
        <end position="144"/>
    </location>
</feature>
<comment type="caution">
    <text evidence="9">The sequence shown here is derived from an EMBL/GenBank/DDBJ whole genome shotgun (WGS) entry which is preliminary data.</text>
</comment>
<dbReference type="GO" id="GO:0022857">
    <property type="term" value="F:transmembrane transporter activity"/>
    <property type="evidence" value="ECO:0007669"/>
    <property type="project" value="InterPro"/>
</dbReference>
<gene>
    <name evidence="9" type="ORF">BGZ80_001674</name>
</gene>
<dbReference type="Proteomes" id="UP000703661">
    <property type="component" value="Unassembled WGS sequence"/>
</dbReference>
<keyword evidence="3 7" id="KW-0812">Transmembrane</keyword>
<feature type="region of interest" description="Disordered" evidence="6">
    <location>
        <begin position="1"/>
        <end position="27"/>
    </location>
</feature>
<dbReference type="PANTHER" id="PTHR43791:SF36">
    <property type="entry name" value="TRANSPORTER, PUTATIVE (AFU_ORTHOLOGUE AFUA_6G08340)-RELATED"/>
    <property type="match status" value="1"/>
</dbReference>
<proteinExistence type="predicted"/>
<dbReference type="GO" id="GO:0016020">
    <property type="term" value="C:membrane"/>
    <property type="evidence" value="ECO:0007669"/>
    <property type="project" value="UniProtKB-SubCell"/>
</dbReference>
<sequence length="188" mass="21105">MEAEAHEFKSSTEKQRSHSTDEQTIDIQDITPYEKQLDFLGAEANYLQPQITIDTESEHEMEAFDLFDPNSEEIRKVRWKVDRRLVPLLSLLYLCSFLDRSNIGNAKVANLGEDLKLHSGVYNVALSVFFVGYIIGEVPASMALKKVGPRIWVSIVMICWGTVSVCMAAVRSGTGLIVARFFLGLTES</sequence>
<dbReference type="SUPFAM" id="SSF103473">
    <property type="entry name" value="MFS general substrate transporter"/>
    <property type="match status" value="1"/>
</dbReference>
<organism evidence="9 10">
    <name type="scientific">Entomortierella chlamydospora</name>
    <dbReference type="NCBI Taxonomy" id="101097"/>
    <lineage>
        <taxon>Eukaryota</taxon>
        <taxon>Fungi</taxon>
        <taxon>Fungi incertae sedis</taxon>
        <taxon>Mucoromycota</taxon>
        <taxon>Mortierellomycotina</taxon>
        <taxon>Mortierellomycetes</taxon>
        <taxon>Mortierellales</taxon>
        <taxon>Mortierellaceae</taxon>
        <taxon>Entomortierella</taxon>
    </lineage>
</organism>
<evidence type="ECO:0000313" key="10">
    <source>
        <dbReference type="Proteomes" id="UP000703661"/>
    </source>
</evidence>
<keyword evidence="5 7" id="KW-0472">Membrane</keyword>
<dbReference type="InterPro" id="IPR036259">
    <property type="entry name" value="MFS_trans_sf"/>
</dbReference>
<dbReference type="PROSITE" id="PS50850">
    <property type="entry name" value="MFS"/>
    <property type="match status" value="1"/>
</dbReference>
<evidence type="ECO:0000256" key="6">
    <source>
        <dbReference type="SAM" id="MobiDB-lite"/>
    </source>
</evidence>
<dbReference type="InterPro" id="IPR020846">
    <property type="entry name" value="MFS_dom"/>
</dbReference>
<name>A0A9P6MQH5_9FUNG</name>
<protein>
    <recommendedName>
        <fullName evidence="8">Major facilitator superfamily (MFS) profile domain-containing protein</fullName>
    </recommendedName>
</protein>
<accession>A0A9P6MQH5</accession>
<feature type="compositionally biased region" description="Basic and acidic residues" evidence="6">
    <location>
        <begin position="1"/>
        <end position="21"/>
    </location>
</feature>
<comment type="subcellular location">
    <subcellularLocation>
        <location evidence="1">Membrane</location>
        <topology evidence="1">Multi-pass membrane protein</topology>
    </subcellularLocation>
</comment>
<keyword evidence="2" id="KW-0813">Transport</keyword>
<dbReference type="Pfam" id="PF07690">
    <property type="entry name" value="MFS_1"/>
    <property type="match status" value="1"/>
</dbReference>
<evidence type="ECO:0000256" key="1">
    <source>
        <dbReference type="ARBA" id="ARBA00004141"/>
    </source>
</evidence>
<evidence type="ECO:0000256" key="2">
    <source>
        <dbReference type="ARBA" id="ARBA00022448"/>
    </source>
</evidence>
<dbReference type="AlphaFoldDB" id="A0A9P6MQH5"/>
<evidence type="ECO:0000313" key="9">
    <source>
        <dbReference type="EMBL" id="KAG0010208.1"/>
    </source>
</evidence>
<dbReference type="InterPro" id="IPR011701">
    <property type="entry name" value="MFS"/>
</dbReference>
<evidence type="ECO:0000256" key="3">
    <source>
        <dbReference type="ARBA" id="ARBA00022692"/>
    </source>
</evidence>
<evidence type="ECO:0000256" key="7">
    <source>
        <dbReference type="SAM" id="Phobius"/>
    </source>
</evidence>
<dbReference type="Gene3D" id="1.20.1250.20">
    <property type="entry name" value="MFS general substrate transporter like domains"/>
    <property type="match status" value="1"/>
</dbReference>
<keyword evidence="4 7" id="KW-1133">Transmembrane helix</keyword>
<evidence type="ECO:0000256" key="5">
    <source>
        <dbReference type="ARBA" id="ARBA00023136"/>
    </source>
</evidence>
<feature type="non-terminal residue" evidence="9">
    <location>
        <position position="188"/>
    </location>
</feature>
<feature type="domain" description="Major facilitator superfamily (MFS) profile" evidence="8">
    <location>
        <begin position="85"/>
        <end position="188"/>
    </location>
</feature>
<feature type="transmembrane region" description="Helical" evidence="7">
    <location>
        <begin position="151"/>
        <end position="170"/>
    </location>
</feature>
<evidence type="ECO:0000256" key="4">
    <source>
        <dbReference type="ARBA" id="ARBA00022989"/>
    </source>
</evidence>
<keyword evidence="10" id="KW-1185">Reference proteome</keyword>
<reference evidence="9" key="1">
    <citation type="journal article" date="2020" name="Fungal Divers.">
        <title>Resolving the Mortierellaceae phylogeny through synthesis of multi-gene phylogenetics and phylogenomics.</title>
        <authorList>
            <person name="Vandepol N."/>
            <person name="Liber J."/>
            <person name="Desiro A."/>
            <person name="Na H."/>
            <person name="Kennedy M."/>
            <person name="Barry K."/>
            <person name="Grigoriev I.V."/>
            <person name="Miller A.N."/>
            <person name="O'Donnell K."/>
            <person name="Stajich J.E."/>
            <person name="Bonito G."/>
        </authorList>
    </citation>
    <scope>NUCLEOTIDE SEQUENCE</scope>
    <source>
        <strain evidence="9">NRRL 2769</strain>
    </source>
</reference>